<keyword evidence="5" id="KW-0830">Ubiquinone</keyword>
<evidence type="ECO:0000256" key="4">
    <source>
        <dbReference type="ARBA" id="ARBA00023136"/>
    </source>
</evidence>
<feature type="transmembrane region" description="Helical" evidence="5">
    <location>
        <begin position="135"/>
        <end position="156"/>
    </location>
</feature>
<keyword evidence="8" id="KW-1185">Reference proteome</keyword>
<dbReference type="GO" id="GO:0009060">
    <property type="term" value="P:aerobic respiration"/>
    <property type="evidence" value="ECO:0007669"/>
    <property type="project" value="TreeGrafter"/>
</dbReference>
<dbReference type="PANTHER" id="PTHR11432:SF3">
    <property type="entry name" value="NADH-UBIQUINONE OXIDOREDUCTASE CHAIN 1"/>
    <property type="match status" value="1"/>
</dbReference>
<keyword evidence="5" id="KW-1278">Translocase</keyword>
<accession>A0A0M8KB14</accession>
<comment type="subcellular location">
    <subcellularLocation>
        <location evidence="5 6">Cell membrane</location>
        <topology evidence="5 6">Multi-pass membrane protein</topology>
    </subcellularLocation>
    <subcellularLocation>
        <location evidence="1">Membrane</location>
        <topology evidence="1">Multi-pass membrane protein</topology>
    </subcellularLocation>
</comment>
<dbReference type="EC" id="7.1.1.-" evidence="5"/>
<feature type="transmembrane region" description="Helical" evidence="5">
    <location>
        <begin position="27"/>
        <end position="51"/>
    </location>
</feature>
<evidence type="ECO:0000313" key="8">
    <source>
        <dbReference type="Proteomes" id="UP000037784"/>
    </source>
</evidence>
<comment type="subunit">
    <text evidence="5">NDH-1 is composed of 14 different subunits. Subunits NuoA, H, J, K, L, M, N constitute the membrane sector of the complex.</text>
</comment>
<keyword evidence="5 6" id="KW-0520">NAD</keyword>
<proteinExistence type="inferred from homology"/>
<reference evidence="7 8" key="1">
    <citation type="journal article" date="2015" name="Genome Announc.">
        <title>Draft Genome Sequence of a Heterotrophic Facultative Anaerobic Thermophilic Bacterium, Ardenticatena maritima Strain 110ST.</title>
        <authorList>
            <person name="Kawaichi S."/>
            <person name="Yoshida T."/>
            <person name="Sako Y."/>
            <person name="Nakamura R."/>
        </authorList>
    </citation>
    <scope>NUCLEOTIDE SEQUENCE [LARGE SCALE GENOMIC DNA]</scope>
    <source>
        <strain evidence="7 8">110S</strain>
    </source>
</reference>
<dbReference type="GO" id="GO:0003954">
    <property type="term" value="F:NADH dehydrogenase activity"/>
    <property type="evidence" value="ECO:0007669"/>
    <property type="project" value="TreeGrafter"/>
</dbReference>
<dbReference type="EMBL" id="BBZA01000214">
    <property type="protein sequence ID" value="GAP63956.1"/>
    <property type="molecule type" value="Genomic_DNA"/>
</dbReference>
<evidence type="ECO:0000256" key="2">
    <source>
        <dbReference type="ARBA" id="ARBA00022692"/>
    </source>
</evidence>
<keyword evidence="3 5" id="KW-1133">Transmembrane helix</keyword>
<dbReference type="InterPro" id="IPR018086">
    <property type="entry name" value="NADH_UbQ_OxRdtase_su1_CS"/>
</dbReference>
<keyword evidence="2 5" id="KW-0812">Transmembrane</keyword>
<dbReference type="PANTHER" id="PTHR11432">
    <property type="entry name" value="NADH DEHYDROGENASE SUBUNIT 1"/>
    <property type="match status" value="1"/>
</dbReference>
<comment type="caution">
    <text evidence="7">The sequence shown here is derived from an EMBL/GenBank/DDBJ whole genome shotgun (WGS) entry which is preliminary data.</text>
</comment>
<dbReference type="GO" id="GO:0005886">
    <property type="term" value="C:plasma membrane"/>
    <property type="evidence" value="ECO:0007669"/>
    <property type="project" value="UniProtKB-SubCell"/>
</dbReference>
<keyword evidence="4 5" id="KW-0472">Membrane</keyword>
<comment type="function">
    <text evidence="5">NDH-1 shuttles electrons from NADH, via FMN and iron-sulfur (Fe-S) centers, to quinones in the respiratory chain. The immediate electron acceptor for the enzyme in this species is believed to be ubiquinone. Couples the redox reaction to proton translocation (for every two electrons transferred, four hydrogen ions are translocated across the cytoplasmic membrane), and thus conserves the redox energy in a proton gradient. This subunit may bind ubiquinone.</text>
</comment>
<dbReference type="GO" id="GO:0016655">
    <property type="term" value="F:oxidoreductase activity, acting on NAD(P)H, quinone or similar compound as acceptor"/>
    <property type="evidence" value="ECO:0007669"/>
    <property type="project" value="UniProtKB-UniRule"/>
</dbReference>
<dbReference type="Proteomes" id="UP000037784">
    <property type="component" value="Unassembled WGS sequence"/>
</dbReference>
<feature type="transmembrane region" description="Helical" evidence="5">
    <location>
        <begin position="177"/>
        <end position="195"/>
    </location>
</feature>
<evidence type="ECO:0000256" key="3">
    <source>
        <dbReference type="ARBA" id="ARBA00022989"/>
    </source>
</evidence>
<feature type="transmembrane region" description="Helical" evidence="5">
    <location>
        <begin position="287"/>
        <end position="305"/>
    </location>
</feature>
<evidence type="ECO:0000256" key="1">
    <source>
        <dbReference type="ARBA" id="ARBA00004141"/>
    </source>
</evidence>
<sequence>MQQLDRLFITIGDWFHSLLAQWLPEPVVSAIGMLLSALIIMTIAAVTMLYMTYLERKVVARIQDRIGPNRVGPFGVLQPIADGIKMFTKEMIVPTQAHKVVYNLAPVLAVTPAMMAFAVIPFGRDMVASDLDVGLLYLIAVSSVTEIAIVMGGWASRNKYSLLGGMRAAAQMLSYEIPMVLVVLSLVLMVGSLRLSDFVDVQTVPLALLQPFAFVVFLISAAAEVARSPFDIPEAESELIAGYHTEYGGMRFALFQMAEFVAALGMACIMVTLFLGGWRSWIIPLPSWLWFVIKTFILINVWFWFRGTFPRLRIDQLQSLAWKFLVPASLLHAIMTAVLVTFFPLVKDGQLVVQGAEWLTTTVVYFVANVVLLFVLMVLYRPYVRRTVRQLRVATPAATARQQEVQAA</sequence>
<keyword evidence="7" id="KW-0560">Oxidoreductase</keyword>
<feature type="transmembrane region" description="Helical" evidence="5">
    <location>
        <begin position="207"/>
        <end position="226"/>
    </location>
</feature>
<dbReference type="AlphaFoldDB" id="A0A0M8KB14"/>
<gene>
    <name evidence="5 7" type="primary">nuoH</name>
    <name evidence="7" type="ORF">ARMA_2379</name>
</gene>
<evidence type="ECO:0000256" key="6">
    <source>
        <dbReference type="RuleBase" id="RU000471"/>
    </source>
</evidence>
<dbReference type="Pfam" id="PF00146">
    <property type="entry name" value="NADHdh"/>
    <property type="match status" value="1"/>
</dbReference>
<feature type="transmembrane region" description="Helical" evidence="5">
    <location>
        <begin position="358"/>
        <end position="380"/>
    </location>
</feature>
<dbReference type="RefSeq" id="WP_054493726.1">
    <property type="nucleotide sequence ID" value="NZ_BBZA01000214.1"/>
</dbReference>
<dbReference type="NCBIfam" id="NF004741">
    <property type="entry name" value="PRK06076.1-2"/>
    <property type="match status" value="1"/>
</dbReference>
<keyword evidence="5" id="KW-0874">Quinone</keyword>
<dbReference type="GO" id="GO:0048038">
    <property type="term" value="F:quinone binding"/>
    <property type="evidence" value="ECO:0007669"/>
    <property type="project" value="UniProtKB-KW"/>
</dbReference>
<dbReference type="InParanoid" id="A0A0M8KB14"/>
<feature type="transmembrane region" description="Helical" evidence="5">
    <location>
        <begin position="100"/>
        <end position="123"/>
    </location>
</feature>
<reference evidence="8" key="2">
    <citation type="submission" date="2015-08" db="EMBL/GenBank/DDBJ databases">
        <title>Draft Genome Sequence of a Heterotrophic Facultative Anaerobic Bacterium Ardenticatena maritima Strain 110S.</title>
        <authorList>
            <person name="Kawaichi S."/>
            <person name="Yoshida T."/>
            <person name="Sako Y."/>
            <person name="Nakamura R."/>
        </authorList>
    </citation>
    <scope>NUCLEOTIDE SEQUENCE [LARGE SCALE GENOMIC DNA]</scope>
    <source>
        <strain evidence="8">110S</strain>
    </source>
</reference>
<dbReference type="PROSITE" id="PS00667">
    <property type="entry name" value="COMPLEX1_ND1_1"/>
    <property type="match status" value="1"/>
</dbReference>
<comment type="similarity">
    <text evidence="5 6">Belongs to the complex I subunit 1 family.</text>
</comment>
<comment type="catalytic activity">
    <reaction evidence="5">
        <text>a quinone + NADH + 5 H(+)(in) = a quinol + NAD(+) + 4 H(+)(out)</text>
        <dbReference type="Rhea" id="RHEA:57888"/>
        <dbReference type="ChEBI" id="CHEBI:15378"/>
        <dbReference type="ChEBI" id="CHEBI:24646"/>
        <dbReference type="ChEBI" id="CHEBI:57540"/>
        <dbReference type="ChEBI" id="CHEBI:57945"/>
        <dbReference type="ChEBI" id="CHEBI:132124"/>
    </reaction>
</comment>
<feature type="transmembrane region" description="Helical" evidence="5">
    <location>
        <begin position="325"/>
        <end position="346"/>
    </location>
</feature>
<keyword evidence="5" id="KW-1003">Cell membrane</keyword>
<feature type="transmembrane region" description="Helical" evidence="5">
    <location>
        <begin position="260"/>
        <end position="281"/>
    </location>
</feature>
<evidence type="ECO:0000313" key="7">
    <source>
        <dbReference type="EMBL" id="GAP63956.1"/>
    </source>
</evidence>
<dbReference type="PROSITE" id="PS00668">
    <property type="entry name" value="COMPLEX1_ND1_2"/>
    <property type="match status" value="1"/>
</dbReference>
<dbReference type="HAMAP" id="MF_01350">
    <property type="entry name" value="NDH1_NuoH"/>
    <property type="match status" value="1"/>
</dbReference>
<dbReference type="InterPro" id="IPR001694">
    <property type="entry name" value="NADH_UbQ_OxRdtase_su1/FPO"/>
</dbReference>
<organism evidence="7 8">
    <name type="scientific">Ardenticatena maritima</name>
    <dbReference type="NCBI Taxonomy" id="872965"/>
    <lineage>
        <taxon>Bacteria</taxon>
        <taxon>Bacillati</taxon>
        <taxon>Chloroflexota</taxon>
        <taxon>Ardenticatenia</taxon>
        <taxon>Ardenticatenales</taxon>
        <taxon>Ardenticatenaceae</taxon>
        <taxon>Ardenticatena</taxon>
    </lineage>
</organism>
<evidence type="ECO:0000256" key="5">
    <source>
        <dbReference type="HAMAP-Rule" id="MF_01350"/>
    </source>
</evidence>
<protein>
    <recommendedName>
        <fullName evidence="5">NADH-quinone oxidoreductase subunit H</fullName>
        <ecNumber evidence="5">7.1.1.-</ecNumber>
    </recommendedName>
    <alternativeName>
        <fullName evidence="5">NADH dehydrogenase I subunit H</fullName>
    </alternativeName>
    <alternativeName>
        <fullName evidence="5">NDH-1 subunit H</fullName>
    </alternativeName>
</protein>
<name>A0A0M8KB14_9CHLR</name>